<dbReference type="Pfam" id="PF00892">
    <property type="entry name" value="EamA"/>
    <property type="match status" value="2"/>
</dbReference>
<dbReference type="EMBL" id="CP048222">
    <property type="protein sequence ID" value="QHT71277.1"/>
    <property type="molecule type" value="Genomic_DNA"/>
</dbReference>
<feature type="transmembrane region" description="Helical" evidence="1">
    <location>
        <begin position="240"/>
        <end position="262"/>
    </location>
</feature>
<feature type="transmembrane region" description="Helical" evidence="1">
    <location>
        <begin position="215"/>
        <end position="233"/>
    </location>
</feature>
<dbReference type="PANTHER" id="PTHR22911:SF79">
    <property type="entry name" value="MOBA-LIKE NTP TRANSFERASE DOMAIN-CONTAINING PROTEIN"/>
    <property type="match status" value="1"/>
</dbReference>
<feature type="transmembrane region" description="Helical" evidence="1">
    <location>
        <begin position="38"/>
        <end position="55"/>
    </location>
</feature>
<dbReference type="RefSeq" id="WP_162447216.1">
    <property type="nucleotide sequence ID" value="NZ_CP048222.1"/>
</dbReference>
<feature type="domain" description="EamA" evidence="2">
    <location>
        <begin position="16"/>
        <end position="138"/>
    </location>
</feature>
<organism evidence="3 4">
    <name type="scientific">Rhodocytophaga rosea</name>
    <dbReference type="NCBI Taxonomy" id="2704465"/>
    <lineage>
        <taxon>Bacteria</taxon>
        <taxon>Pseudomonadati</taxon>
        <taxon>Bacteroidota</taxon>
        <taxon>Cytophagia</taxon>
        <taxon>Cytophagales</taxon>
        <taxon>Rhodocytophagaceae</taxon>
        <taxon>Rhodocytophaga</taxon>
    </lineage>
</organism>
<keyword evidence="4" id="KW-1185">Reference proteome</keyword>
<proteinExistence type="predicted"/>
<feature type="transmembrane region" description="Helical" evidence="1">
    <location>
        <begin position="175"/>
        <end position="195"/>
    </location>
</feature>
<dbReference type="KEGG" id="rhoz:GXP67_33800"/>
<gene>
    <name evidence="3" type="ORF">GXP67_33800</name>
</gene>
<dbReference type="SUPFAM" id="SSF103481">
    <property type="entry name" value="Multidrug resistance efflux transporter EmrE"/>
    <property type="match status" value="2"/>
</dbReference>
<dbReference type="GO" id="GO:0016020">
    <property type="term" value="C:membrane"/>
    <property type="evidence" value="ECO:0007669"/>
    <property type="project" value="InterPro"/>
</dbReference>
<dbReference type="InterPro" id="IPR037185">
    <property type="entry name" value="EmrE-like"/>
</dbReference>
<evidence type="ECO:0000259" key="2">
    <source>
        <dbReference type="Pfam" id="PF00892"/>
    </source>
</evidence>
<feature type="transmembrane region" description="Helical" evidence="1">
    <location>
        <begin position="121"/>
        <end position="140"/>
    </location>
</feature>
<evidence type="ECO:0000313" key="4">
    <source>
        <dbReference type="Proteomes" id="UP000480178"/>
    </source>
</evidence>
<dbReference type="Proteomes" id="UP000480178">
    <property type="component" value="Chromosome"/>
</dbReference>
<protein>
    <submittedName>
        <fullName evidence="3">DMT family transporter</fullName>
    </submittedName>
</protein>
<evidence type="ECO:0000256" key="1">
    <source>
        <dbReference type="SAM" id="Phobius"/>
    </source>
</evidence>
<feature type="transmembrane region" description="Helical" evidence="1">
    <location>
        <begin position="274"/>
        <end position="291"/>
    </location>
</feature>
<feature type="transmembrane region" description="Helical" evidence="1">
    <location>
        <begin position="146"/>
        <end position="168"/>
    </location>
</feature>
<feature type="domain" description="EamA" evidence="2">
    <location>
        <begin position="146"/>
        <end position="287"/>
    </location>
</feature>
<keyword evidence="1" id="KW-0812">Transmembrane</keyword>
<dbReference type="PANTHER" id="PTHR22911">
    <property type="entry name" value="ACYL-MALONYL CONDENSING ENZYME-RELATED"/>
    <property type="match status" value="1"/>
</dbReference>
<keyword evidence="1" id="KW-1133">Transmembrane helix</keyword>
<name>A0A6C0GTP3_9BACT</name>
<feature type="transmembrane region" description="Helical" evidence="1">
    <location>
        <begin position="12"/>
        <end position="32"/>
    </location>
</feature>
<dbReference type="InterPro" id="IPR000620">
    <property type="entry name" value="EamA_dom"/>
</dbReference>
<accession>A0A6C0GTP3</accession>
<keyword evidence="1" id="KW-0472">Membrane</keyword>
<sequence length="308" mass="34185">MTTQPALKDYLQLHFIVLIWGFTAILGLLISIPAVELVFFRILLSILFLAVLLYVRKKKFSMPVPEMLKLMSTGALIAAHWILFFGAARVSTASICLAGMATSSLWTSLTEPLIRGRRISVLEIFLGLVVIVGLYVVFHFEFNHALGITMAIGSALLAALFSVINAGFTNKHDAFVITFYEMIGAFLTTGLFLPVYRYYLTDTQTLQLNPTLTDWLYIAILAGICTVYAYSLAVRLMKKFTAFAMNLTINLEPVYGIVLAFLFFGDAEKMTPGFYFGTVIILAAVLLYPVLKRNLSSLKLKRAAAKTS</sequence>
<reference evidence="3 4" key="1">
    <citation type="submission" date="2020-01" db="EMBL/GenBank/DDBJ databases">
        <authorList>
            <person name="Kim M.K."/>
        </authorList>
    </citation>
    <scope>NUCLEOTIDE SEQUENCE [LARGE SCALE GENOMIC DNA]</scope>
    <source>
        <strain evidence="3 4">172606-1</strain>
    </source>
</reference>
<evidence type="ECO:0000313" key="3">
    <source>
        <dbReference type="EMBL" id="QHT71277.1"/>
    </source>
</evidence>
<dbReference type="AlphaFoldDB" id="A0A6C0GTP3"/>